<feature type="region of interest" description="Disordered" evidence="5">
    <location>
        <begin position="1"/>
        <end position="58"/>
    </location>
</feature>
<dbReference type="SUPFAM" id="SSF54928">
    <property type="entry name" value="RNA-binding domain, RBD"/>
    <property type="match status" value="2"/>
</dbReference>
<dbReference type="InterPro" id="IPR035979">
    <property type="entry name" value="RBD_domain_sf"/>
</dbReference>
<feature type="domain" description="RRM" evidence="6">
    <location>
        <begin position="67"/>
        <end position="135"/>
    </location>
</feature>
<dbReference type="Gene3D" id="3.30.70.330">
    <property type="match status" value="2"/>
</dbReference>
<keyword evidence="3" id="KW-0539">Nucleus</keyword>
<comment type="subcellular location">
    <subcellularLocation>
        <location evidence="1">Nucleus</location>
    </subcellularLocation>
</comment>
<feature type="region of interest" description="Disordered" evidence="5">
    <location>
        <begin position="202"/>
        <end position="242"/>
    </location>
</feature>
<evidence type="ECO:0000313" key="8">
    <source>
        <dbReference type="Proteomes" id="UP001153148"/>
    </source>
</evidence>
<feature type="compositionally biased region" description="Gly residues" evidence="5">
    <location>
        <begin position="214"/>
        <end position="232"/>
    </location>
</feature>
<evidence type="ECO:0000256" key="5">
    <source>
        <dbReference type="SAM" id="MobiDB-lite"/>
    </source>
</evidence>
<comment type="caution">
    <text evidence="7">The sequence shown here is derived from an EMBL/GenBank/DDBJ whole genome shotgun (WGS) entry which is preliminary data.</text>
</comment>
<dbReference type="Proteomes" id="UP001153148">
    <property type="component" value="Unassembled WGS sequence"/>
</dbReference>
<feature type="compositionally biased region" description="Acidic residues" evidence="5">
    <location>
        <begin position="15"/>
        <end position="25"/>
    </location>
</feature>
<dbReference type="PROSITE" id="PS50102">
    <property type="entry name" value="RRM"/>
    <property type="match status" value="2"/>
</dbReference>
<evidence type="ECO:0000259" key="6">
    <source>
        <dbReference type="PROSITE" id="PS50102"/>
    </source>
</evidence>
<protein>
    <recommendedName>
        <fullName evidence="6">RRM domain-containing protein</fullName>
    </recommendedName>
</protein>
<keyword evidence="2 4" id="KW-0694">RNA-binding</keyword>
<dbReference type="PANTHER" id="PTHR48033">
    <property type="entry name" value="RNA-BINDING (RRM/RBD/RNP MOTIFS) FAMILY PROTEIN"/>
    <property type="match status" value="1"/>
</dbReference>
<dbReference type="Pfam" id="PF00076">
    <property type="entry name" value="RRM_1"/>
    <property type="match status" value="2"/>
</dbReference>
<evidence type="ECO:0000256" key="1">
    <source>
        <dbReference type="ARBA" id="ARBA00004123"/>
    </source>
</evidence>
<dbReference type="InterPro" id="IPR012677">
    <property type="entry name" value="Nucleotide-bd_a/b_plait_sf"/>
</dbReference>
<organism evidence="7 8">
    <name type="scientific">Timema podura</name>
    <name type="common">Walking stick</name>
    <dbReference type="NCBI Taxonomy" id="61482"/>
    <lineage>
        <taxon>Eukaryota</taxon>
        <taxon>Metazoa</taxon>
        <taxon>Ecdysozoa</taxon>
        <taxon>Arthropoda</taxon>
        <taxon>Hexapoda</taxon>
        <taxon>Insecta</taxon>
        <taxon>Pterygota</taxon>
        <taxon>Neoptera</taxon>
        <taxon>Polyneoptera</taxon>
        <taxon>Phasmatodea</taxon>
        <taxon>Timematodea</taxon>
        <taxon>Timematoidea</taxon>
        <taxon>Timematidae</taxon>
        <taxon>Timema</taxon>
    </lineage>
</organism>
<evidence type="ECO:0000256" key="3">
    <source>
        <dbReference type="ARBA" id="ARBA00023242"/>
    </source>
</evidence>
<keyword evidence="8" id="KW-1185">Reference proteome</keyword>
<reference evidence="7" key="1">
    <citation type="submission" date="2021-03" db="EMBL/GenBank/DDBJ databases">
        <authorList>
            <person name="Tran Van P."/>
        </authorList>
    </citation>
    <scope>NUCLEOTIDE SEQUENCE</scope>
</reference>
<evidence type="ECO:0000256" key="4">
    <source>
        <dbReference type="PROSITE-ProRule" id="PRU00176"/>
    </source>
</evidence>
<dbReference type="EMBL" id="CAJPIN010001790">
    <property type="protein sequence ID" value="CAG2054843.1"/>
    <property type="molecule type" value="Genomic_DNA"/>
</dbReference>
<dbReference type="PANTHER" id="PTHR48033:SF10">
    <property type="entry name" value="RNA-BINDING PROTEIN SQUID"/>
    <property type="match status" value="1"/>
</dbReference>
<feature type="domain" description="RRM" evidence="6">
    <location>
        <begin position="133"/>
        <end position="210"/>
    </location>
</feature>
<gene>
    <name evidence="7" type="ORF">TPAB3V08_LOCUS1860</name>
</gene>
<sequence>MAENQEYDMGNGEFAQDDQQYDQQDDQMNGEGGNENGGGDAPTDSGSAEAPGKDDDSSSNIIYLFTEELREHFIQYGEIESINVKTDPNTGRSRGFAFIVFTGAETIEKVLSAGDHIINNKKVDPKKAKARHGKIFVGGLVPELTDDDIKNFFAQYGTIVEVEMPFDKLKNMRKGFCFITFESEQVVMELLRSPKQSINGKEVDVKKATPKPDGMGGFRGGRGATRGGGGARGRGRGARGGRGGGKFGFVMRARVGVIRVDTEAMADMIRDTEVMVMATTMAVVMETTVATAADTITLDTQDTPTTTTVAMATAMMLATVGAEVVAEGKQQISSSFIRLSLTFIFMHHCINSSFHRSQDVKSKV</sequence>
<evidence type="ECO:0000256" key="2">
    <source>
        <dbReference type="ARBA" id="ARBA00022884"/>
    </source>
</evidence>
<dbReference type="InterPro" id="IPR000504">
    <property type="entry name" value="RRM_dom"/>
</dbReference>
<evidence type="ECO:0000313" key="7">
    <source>
        <dbReference type="EMBL" id="CAG2054843.1"/>
    </source>
</evidence>
<feature type="compositionally biased region" description="Gly residues" evidence="5">
    <location>
        <begin position="30"/>
        <end position="40"/>
    </location>
</feature>
<name>A0ABN7NNW4_TIMPD</name>
<proteinExistence type="predicted"/>
<dbReference type="SMART" id="SM00360">
    <property type="entry name" value="RRM"/>
    <property type="match status" value="2"/>
</dbReference>
<accession>A0ABN7NNW4</accession>